<dbReference type="Proteomes" id="UP000094527">
    <property type="component" value="Unassembled WGS sequence"/>
</dbReference>
<protein>
    <submittedName>
        <fullName evidence="2">Uncharacterized protein</fullName>
    </submittedName>
</protein>
<feature type="chain" id="PRO_5008903463" evidence="1">
    <location>
        <begin position="23"/>
        <end position="243"/>
    </location>
</feature>
<proteinExistence type="predicted"/>
<sequence length="243" mass="26273">MARVSFYSSLLFCLGVISFSAAQEILTECGQTLHANEGRIDWVLESHGINEADPKAIFIASLDFGSVNMIYDLGPPESIATLKSSGYGAVVVFRTKTNLGTGFSLSFTAEKSKEGELLGTDFVFNNATENTTSSLALPVSTFRKMPHSTVIVVTAGAKRLPDPQFSLRVNLTQEFGNAPGFCWSFIRPYLLGDDGLAIGSTFCSGEPVTYRSQTLEIMLFYTDALIDLAKGTVSWYVGDNASP</sequence>
<organism evidence="2 3">
    <name type="scientific">Orchesella cincta</name>
    <name type="common">Springtail</name>
    <name type="synonym">Podura cincta</name>
    <dbReference type="NCBI Taxonomy" id="48709"/>
    <lineage>
        <taxon>Eukaryota</taxon>
        <taxon>Metazoa</taxon>
        <taxon>Ecdysozoa</taxon>
        <taxon>Arthropoda</taxon>
        <taxon>Hexapoda</taxon>
        <taxon>Collembola</taxon>
        <taxon>Entomobryomorpha</taxon>
        <taxon>Entomobryoidea</taxon>
        <taxon>Orchesellidae</taxon>
        <taxon>Orchesellinae</taxon>
        <taxon>Orchesella</taxon>
    </lineage>
</organism>
<evidence type="ECO:0000256" key="1">
    <source>
        <dbReference type="SAM" id="SignalP"/>
    </source>
</evidence>
<dbReference type="EMBL" id="LJIJ01004332">
    <property type="protein sequence ID" value="ODM87953.1"/>
    <property type="molecule type" value="Genomic_DNA"/>
</dbReference>
<evidence type="ECO:0000313" key="2">
    <source>
        <dbReference type="EMBL" id="ODM87953.1"/>
    </source>
</evidence>
<gene>
    <name evidence="2" type="ORF">Ocin01_18729</name>
</gene>
<accession>A0A1D2M4R1</accession>
<dbReference type="AlphaFoldDB" id="A0A1D2M4R1"/>
<comment type="caution">
    <text evidence="2">The sequence shown here is derived from an EMBL/GenBank/DDBJ whole genome shotgun (WGS) entry which is preliminary data.</text>
</comment>
<keyword evidence="3" id="KW-1185">Reference proteome</keyword>
<name>A0A1D2M4R1_ORCCI</name>
<evidence type="ECO:0000313" key="3">
    <source>
        <dbReference type="Proteomes" id="UP000094527"/>
    </source>
</evidence>
<keyword evidence="1" id="KW-0732">Signal</keyword>
<reference evidence="2 3" key="1">
    <citation type="journal article" date="2016" name="Genome Biol. Evol.">
        <title>Gene Family Evolution Reflects Adaptation to Soil Environmental Stressors in the Genome of the Collembolan Orchesella cincta.</title>
        <authorList>
            <person name="Faddeeva-Vakhrusheva A."/>
            <person name="Derks M.F."/>
            <person name="Anvar S.Y."/>
            <person name="Agamennone V."/>
            <person name="Suring W."/>
            <person name="Smit S."/>
            <person name="van Straalen N.M."/>
            <person name="Roelofs D."/>
        </authorList>
    </citation>
    <scope>NUCLEOTIDE SEQUENCE [LARGE SCALE GENOMIC DNA]</scope>
    <source>
        <tissue evidence="2">Mixed pool</tissue>
    </source>
</reference>
<feature type="signal peptide" evidence="1">
    <location>
        <begin position="1"/>
        <end position="22"/>
    </location>
</feature>